<dbReference type="PANTHER" id="PTHR48207:SF3">
    <property type="entry name" value="SUCCINATE--HYDROXYMETHYLGLUTARATE COA-TRANSFERASE"/>
    <property type="match status" value="1"/>
</dbReference>
<gene>
    <name evidence="3" type="ORF">HDA37_005172</name>
</gene>
<dbReference type="InterPro" id="IPR050483">
    <property type="entry name" value="CoA-transferase_III_domain"/>
</dbReference>
<dbReference type="Gene3D" id="3.30.1540.10">
    <property type="entry name" value="formyl-coa transferase, domain 3"/>
    <property type="match status" value="1"/>
</dbReference>
<proteinExistence type="predicted"/>
<dbReference type="InterPro" id="IPR044855">
    <property type="entry name" value="CoA-Trfase_III_dom3_sf"/>
</dbReference>
<dbReference type="Proteomes" id="UP000549695">
    <property type="component" value="Unassembled WGS sequence"/>
</dbReference>
<dbReference type="RefSeq" id="WP_073574515.1">
    <property type="nucleotide sequence ID" value="NZ_BAAAJZ010000011.1"/>
</dbReference>
<dbReference type="SUPFAM" id="SSF89796">
    <property type="entry name" value="CoA-transferase family III (CaiB/BaiF)"/>
    <property type="match status" value="1"/>
</dbReference>
<name>A0A852W6Y8_PSEA5</name>
<dbReference type="EMBL" id="JACCCZ010000001">
    <property type="protein sequence ID" value="NYG04887.1"/>
    <property type="molecule type" value="Genomic_DNA"/>
</dbReference>
<evidence type="ECO:0000313" key="3">
    <source>
        <dbReference type="EMBL" id="NYG04887.1"/>
    </source>
</evidence>
<feature type="region of interest" description="Disordered" evidence="2">
    <location>
        <begin position="415"/>
        <end position="434"/>
    </location>
</feature>
<keyword evidence="4" id="KW-1185">Reference proteome</keyword>
<evidence type="ECO:0000313" key="4">
    <source>
        <dbReference type="Proteomes" id="UP000549695"/>
    </source>
</evidence>
<reference evidence="3 4" key="1">
    <citation type="submission" date="2020-07" db="EMBL/GenBank/DDBJ databases">
        <title>Sequencing the genomes of 1000 actinobacteria strains.</title>
        <authorList>
            <person name="Klenk H.-P."/>
        </authorList>
    </citation>
    <scope>NUCLEOTIDE SEQUENCE [LARGE SCALE GENOMIC DNA]</scope>
    <source>
        <strain evidence="3 4">DSM 44749</strain>
    </source>
</reference>
<dbReference type="PANTHER" id="PTHR48207">
    <property type="entry name" value="SUCCINATE--HYDROXYMETHYLGLUTARATE COA-TRANSFERASE"/>
    <property type="match status" value="1"/>
</dbReference>
<evidence type="ECO:0000256" key="2">
    <source>
        <dbReference type="SAM" id="MobiDB-lite"/>
    </source>
</evidence>
<dbReference type="Pfam" id="PF02515">
    <property type="entry name" value="CoA_transf_3"/>
    <property type="match status" value="1"/>
</dbReference>
<dbReference type="InterPro" id="IPR023606">
    <property type="entry name" value="CoA-Trfase_III_dom_1_sf"/>
</dbReference>
<protein>
    <submittedName>
        <fullName evidence="3">Crotonobetainyl-CoA:carnitine CoA-transferase CaiB-like acyl-CoA transferase</fullName>
    </submittedName>
</protein>
<dbReference type="GO" id="GO:0008410">
    <property type="term" value="F:CoA-transferase activity"/>
    <property type="evidence" value="ECO:0007669"/>
    <property type="project" value="TreeGrafter"/>
</dbReference>
<organism evidence="3 4">
    <name type="scientific">Pseudonocardia alni</name>
    <name type="common">Amycolata alni</name>
    <dbReference type="NCBI Taxonomy" id="33907"/>
    <lineage>
        <taxon>Bacteria</taxon>
        <taxon>Bacillati</taxon>
        <taxon>Actinomycetota</taxon>
        <taxon>Actinomycetes</taxon>
        <taxon>Pseudonocardiales</taxon>
        <taxon>Pseudonocardiaceae</taxon>
        <taxon>Pseudonocardia</taxon>
    </lineage>
</organism>
<comment type="caution">
    <text evidence="3">The sequence shown here is derived from an EMBL/GenBank/DDBJ whole genome shotgun (WGS) entry which is preliminary data.</text>
</comment>
<dbReference type="Gene3D" id="3.40.50.10540">
    <property type="entry name" value="Crotonobetainyl-coa:carnitine coa-transferase, domain 1"/>
    <property type="match status" value="1"/>
</dbReference>
<sequence>MTGSLDGITVVEFGQFVSVPFCAQLMADAGARVIKVEPPGGDSYRRALELAPRESRQFAIKNRGKESVALDLAHPGAADVVDRLAAAADVVLVNMSPAAVARRGLDFATLSARHPRLVHGLVTGYGTVGPDAGLPGMDVVMQAHSGLVAALGAEADGVPRHSEVQVADYASSLLLLAGVSMALLARDRTGRGQQVDVSLLGAALTMQNNQFSHVESVDGWRAGFVADELPALRRGGAGRDRIDAARAAHQSDRLTLTAHYRVFGTADGAISVGAGSPPTQERLATIAGLPVALLGTDPDTVRIRLTALFATRTSAEWIAELRAAAIPCGEVRALDEVLSDPHVEAEGLVADVEHPAIGRYRGLGSPIRFGDTPSDPTRPSPAFAAHTTAVLDELGFTPGEVEGLLRSGAAVAAPLSDASADTAGDTAASRRSTA</sequence>
<keyword evidence="1" id="KW-0808">Transferase</keyword>
<dbReference type="InterPro" id="IPR003673">
    <property type="entry name" value="CoA-Trfase_fam_III"/>
</dbReference>
<evidence type="ECO:0000256" key="1">
    <source>
        <dbReference type="ARBA" id="ARBA00022679"/>
    </source>
</evidence>
<dbReference type="GeneID" id="98054831"/>
<accession>A0A852W6Y8</accession>
<dbReference type="AlphaFoldDB" id="A0A852W6Y8"/>